<dbReference type="AlphaFoldDB" id="A0A163LNY2"/>
<comment type="caution">
    <text evidence="1">The sequence shown here is derived from an EMBL/GenBank/DDBJ whole genome shotgun (WGS) entry which is preliminary data.</text>
</comment>
<evidence type="ECO:0000313" key="2">
    <source>
        <dbReference type="Proteomes" id="UP000076837"/>
    </source>
</evidence>
<accession>A0A163LNY2</accession>
<sequence length="344" mass="39612">MRLTAAQNEHARFFREVKAIWEELASWGDDLRVEVVFFNVAGFSVYKFVGPDVCSEDFSTLLDFSSLPKSPLLPSVKSLWVREETNEEIDLWPTKVTCSVASSLPTLECLKTVGVDYEDYDAPATSRVASWPNLRILDISTGLERPSGDYWLRAWPVRRFLTRPEPAFFDELAVSMARAVSSMPKLEYLDLEFNASHQGALKPDVTNYNQAPTRYGGFRPHLHQYEGWTFYFCASNEAKFASKYSRPYWFEHKPGLDRTDIERPRTEWVFQCPHGHLEWEEPEVAKVLWREKCPHIDFDVVALDGVGTSWERRRNGNLVPLLGKGFATKFPEMQDLDEIPEGLE</sequence>
<dbReference type="Proteomes" id="UP000076837">
    <property type="component" value="Unassembled WGS sequence"/>
</dbReference>
<organism evidence="1 2">
    <name type="scientific">Didymella rabiei</name>
    <name type="common">Chickpea ascochyta blight fungus</name>
    <name type="synonym">Mycosphaerella rabiei</name>
    <dbReference type="NCBI Taxonomy" id="5454"/>
    <lineage>
        <taxon>Eukaryota</taxon>
        <taxon>Fungi</taxon>
        <taxon>Dikarya</taxon>
        <taxon>Ascomycota</taxon>
        <taxon>Pezizomycotina</taxon>
        <taxon>Dothideomycetes</taxon>
        <taxon>Pleosporomycetidae</taxon>
        <taxon>Pleosporales</taxon>
        <taxon>Pleosporineae</taxon>
        <taxon>Didymellaceae</taxon>
        <taxon>Ascochyta</taxon>
    </lineage>
</organism>
<gene>
    <name evidence="1" type="ORF">ST47_g881</name>
</gene>
<dbReference type="EMBL" id="JYNV01000041">
    <property type="protein sequence ID" value="KZM27967.1"/>
    <property type="molecule type" value="Genomic_DNA"/>
</dbReference>
<protein>
    <submittedName>
        <fullName evidence="1">Uncharacterized protein</fullName>
    </submittedName>
</protein>
<evidence type="ECO:0000313" key="1">
    <source>
        <dbReference type="EMBL" id="KZM27967.1"/>
    </source>
</evidence>
<name>A0A163LNY2_DIDRA</name>
<reference evidence="1 2" key="1">
    <citation type="journal article" date="2016" name="Sci. Rep.">
        <title>Draft genome sequencing and secretome analysis of fungal phytopathogen Ascochyta rabiei provides insight into the necrotrophic effector repertoire.</title>
        <authorList>
            <person name="Verma S."/>
            <person name="Gazara R.K."/>
            <person name="Nizam S."/>
            <person name="Parween S."/>
            <person name="Chattopadhyay D."/>
            <person name="Verma P.K."/>
        </authorList>
    </citation>
    <scope>NUCLEOTIDE SEQUENCE [LARGE SCALE GENOMIC DNA]</scope>
    <source>
        <strain evidence="1 2">ArDII</strain>
    </source>
</reference>
<proteinExistence type="predicted"/>
<keyword evidence="2" id="KW-1185">Reference proteome</keyword>